<keyword evidence="2" id="KW-0678">Repressor</keyword>
<comment type="similarity">
    <text evidence="1 2">Belongs to the Iojap/RsfS family.</text>
</comment>
<dbReference type="PANTHER" id="PTHR21043">
    <property type="entry name" value="IOJAP SUPERFAMILY ORTHOLOG"/>
    <property type="match status" value="1"/>
</dbReference>
<dbReference type="InterPro" id="IPR043519">
    <property type="entry name" value="NT_sf"/>
</dbReference>
<organism evidence="3 4">
    <name type="scientific">Pseudocalidococcus azoricus BACA0444</name>
    <dbReference type="NCBI Taxonomy" id="2918990"/>
    <lineage>
        <taxon>Bacteria</taxon>
        <taxon>Bacillati</taxon>
        <taxon>Cyanobacteriota</taxon>
        <taxon>Cyanophyceae</taxon>
        <taxon>Acaryochloridales</taxon>
        <taxon>Thermosynechococcaceae</taxon>
        <taxon>Pseudocalidococcus</taxon>
        <taxon>Pseudocalidococcus azoricus</taxon>
    </lineage>
</organism>
<dbReference type="InterPro" id="IPR004394">
    <property type="entry name" value="Iojap/RsfS/C7orf30"/>
</dbReference>
<keyword evidence="4" id="KW-1185">Reference proteome</keyword>
<dbReference type="NCBIfam" id="TIGR00090">
    <property type="entry name" value="rsfS_iojap_ybeB"/>
    <property type="match status" value="1"/>
</dbReference>
<evidence type="ECO:0000256" key="1">
    <source>
        <dbReference type="ARBA" id="ARBA00010574"/>
    </source>
</evidence>
<protein>
    <recommendedName>
        <fullName evidence="2">Ribosomal silencing factor RsfS</fullName>
    </recommendedName>
</protein>
<sequence length="145" mass="15945">MTEIPSPLEDLRLNNLATAPAYPPDPVLDLAYAVAEAADDRKAVDIQILAVGNVSYLADYFVIASGHSKTQVRAIAQAITAATELHYQRLPGRTEGLSDCTWILLDYGDVIAHILLPKEREYYNLEAFWGHAEVIPFPPVKAQQG</sequence>
<dbReference type="GO" id="GO:0090071">
    <property type="term" value="P:negative regulation of ribosome biogenesis"/>
    <property type="evidence" value="ECO:0007669"/>
    <property type="project" value="UniProtKB-UniRule"/>
</dbReference>
<comment type="function">
    <text evidence="2">Functions as a ribosomal silencing factor. Interacts with ribosomal protein uL14 (rplN), blocking formation of intersubunit bridge B8. Prevents association of the 30S and 50S ribosomal subunits and the formation of functional ribosomes, thus repressing translation.</text>
</comment>
<evidence type="ECO:0000313" key="4">
    <source>
        <dbReference type="Proteomes" id="UP001268256"/>
    </source>
</evidence>
<dbReference type="Proteomes" id="UP001268256">
    <property type="component" value="Unassembled WGS sequence"/>
</dbReference>
<comment type="subcellular location">
    <subcellularLocation>
        <location evidence="2">Cytoplasm</location>
    </subcellularLocation>
</comment>
<dbReference type="GO" id="GO:0042256">
    <property type="term" value="P:cytosolic ribosome assembly"/>
    <property type="evidence" value="ECO:0007669"/>
    <property type="project" value="UniProtKB-UniRule"/>
</dbReference>
<comment type="subunit">
    <text evidence="2">Interacts with ribosomal protein uL14 (rplN).</text>
</comment>
<gene>
    <name evidence="2 3" type="primary">rsfS</name>
    <name evidence="3" type="ORF">RIF25_15555</name>
</gene>
<dbReference type="GO" id="GO:0005737">
    <property type="term" value="C:cytoplasm"/>
    <property type="evidence" value="ECO:0007669"/>
    <property type="project" value="UniProtKB-SubCell"/>
</dbReference>
<keyword evidence="2" id="KW-0810">Translation regulation</keyword>
<dbReference type="AlphaFoldDB" id="A0AAE4FVU4"/>
<name>A0AAE4FVU4_9CYAN</name>
<dbReference type="HAMAP" id="MF_01477">
    <property type="entry name" value="Iojap_RsfS"/>
    <property type="match status" value="1"/>
</dbReference>
<dbReference type="PANTHER" id="PTHR21043:SF0">
    <property type="entry name" value="MITOCHONDRIAL ASSEMBLY OF RIBOSOMAL LARGE SUBUNIT PROTEIN 1"/>
    <property type="match status" value="1"/>
</dbReference>
<reference evidence="4" key="1">
    <citation type="submission" date="2023-07" db="EMBL/GenBank/DDBJ databases">
        <authorList>
            <person name="Luz R."/>
            <person name="Cordeiro R."/>
            <person name="Fonseca A."/>
            <person name="Goncalves V."/>
        </authorList>
    </citation>
    <scope>NUCLEOTIDE SEQUENCE [LARGE SCALE GENOMIC DNA]</scope>
    <source>
        <strain evidence="4">BACA0444</strain>
    </source>
</reference>
<dbReference type="GO" id="GO:0043023">
    <property type="term" value="F:ribosomal large subunit binding"/>
    <property type="evidence" value="ECO:0007669"/>
    <property type="project" value="TreeGrafter"/>
</dbReference>
<evidence type="ECO:0000313" key="3">
    <source>
        <dbReference type="EMBL" id="MDS3862217.1"/>
    </source>
</evidence>
<accession>A0AAE4FVU4</accession>
<dbReference type="Gene3D" id="3.30.460.10">
    <property type="entry name" value="Beta Polymerase, domain 2"/>
    <property type="match status" value="1"/>
</dbReference>
<proteinExistence type="inferred from homology"/>
<evidence type="ECO:0000256" key="2">
    <source>
        <dbReference type="HAMAP-Rule" id="MF_01477"/>
    </source>
</evidence>
<keyword evidence="2" id="KW-0963">Cytoplasm</keyword>
<dbReference type="Pfam" id="PF02410">
    <property type="entry name" value="RsfS"/>
    <property type="match status" value="1"/>
</dbReference>
<dbReference type="GO" id="GO:0017148">
    <property type="term" value="P:negative regulation of translation"/>
    <property type="evidence" value="ECO:0007669"/>
    <property type="project" value="UniProtKB-UniRule"/>
</dbReference>
<dbReference type="EMBL" id="JAVMIP010000024">
    <property type="protein sequence ID" value="MDS3862217.1"/>
    <property type="molecule type" value="Genomic_DNA"/>
</dbReference>
<dbReference type="SUPFAM" id="SSF81301">
    <property type="entry name" value="Nucleotidyltransferase"/>
    <property type="match status" value="1"/>
</dbReference>
<comment type="caution">
    <text evidence="3">The sequence shown here is derived from an EMBL/GenBank/DDBJ whole genome shotgun (WGS) entry which is preliminary data.</text>
</comment>